<keyword evidence="1" id="KW-0812">Transmembrane</keyword>
<reference evidence="2" key="1">
    <citation type="submission" date="2022-12" db="EMBL/GenBank/DDBJ databases">
        <title>New Phytohabitans aurantiacus sp. RD004123 nov., an actinomycete isolated from soil.</title>
        <authorList>
            <person name="Triningsih D.W."/>
            <person name="Harunari E."/>
            <person name="Igarashi Y."/>
        </authorList>
    </citation>
    <scope>NUCLEOTIDE SEQUENCE</scope>
    <source>
        <strain evidence="2">RD004123</strain>
    </source>
</reference>
<dbReference type="RefSeq" id="WP_281899106.1">
    <property type="nucleotide sequence ID" value="NZ_BSDI01000023.1"/>
</dbReference>
<comment type="caution">
    <text evidence="2">The sequence shown here is derived from an EMBL/GenBank/DDBJ whole genome shotgun (WGS) entry which is preliminary data.</text>
</comment>
<feature type="transmembrane region" description="Helical" evidence="1">
    <location>
        <begin position="113"/>
        <end position="132"/>
    </location>
</feature>
<dbReference type="EMBL" id="BSDI01000023">
    <property type="protein sequence ID" value="GLH99449.1"/>
    <property type="molecule type" value="Genomic_DNA"/>
</dbReference>
<feature type="transmembrane region" description="Helical" evidence="1">
    <location>
        <begin position="49"/>
        <end position="67"/>
    </location>
</feature>
<organism evidence="2 3">
    <name type="scientific">Phytohabitans aurantiacus</name>
    <dbReference type="NCBI Taxonomy" id="3016789"/>
    <lineage>
        <taxon>Bacteria</taxon>
        <taxon>Bacillati</taxon>
        <taxon>Actinomycetota</taxon>
        <taxon>Actinomycetes</taxon>
        <taxon>Micromonosporales</taxon>
        <taxon>Micromonosporaceae</taxon>
    </lineage>
</organism>
<evidence type="ECO:0000313" key="2">
    <source>
        <dbReference type="EMBL" id="GLH99449.1"/>
    </source>
</evidence>
<evidence type="ECO:0000313" key="3">
    <source>
        <dbReference type="Proteomes" id="UP001144280"/>
    </source>
</evidence>
<sequence>MESNNVEPLVAIAEARSALADRLITPWWYHPALGLLLAGYVVGMGLGNLAVKLAAAVLFTAGCLALGRAYRRLTGVWISGFDAGRAGRWGKALGALVGTAAISAWMIEYLTELTWPVWCLAVVSFAGAVILGRRFDDALRAQLRAGV</sequence>
<name>A0ABQ5R0H1_9ACTN</name>
<keyword evidence="1" id="KW-1133">Transmembrane helix</keyword>
<feature type="transmembrane region" description="Helical" evidence="1">
    <location>
        <begin position="88"/>
        <end position="107"/>
    </location>
</feature>
<evidence type="ECO:0008006" key="4">
    <source>
        <dbReference type="Google" id="ProtNLM"/>
    </source>
</evidence>
<gene>
    <name evidence="2" type="ORF">Pa4123_47250</name>
</gene>
<evidence type="ECO:0000256" key="1">
    <source>
        <dbReference type="SAM" id="Phobius"/>
    </source>
</evidence>
<accession>A0ABQ5R0H1</accession>
<protein>
    <recommendedName>
        <fullName evidence="4">DUF4175 domain-containing protein</fullName>
    </recommendedName>
</protein>
<proteinExistence type="predicted"/>
<keyword evidence="1" id="KW-0472">Membrane</keyword>
<dbReference type="Proteomes" id="UP001144280">
    <property type="component" value="Unassembled WGS sequence"/>
</dbReference>
<keyword evidence="3" id="KW-1185">Reference proteome</keyword>